<dbReference type="Gene3D" id="3.40.50.1820">
    <property type="entry name" value="alpha/beta hydrolase"/>
    <property type="match status" value="1"/>
</dbReference>
<gene>
    <name evidence="3" type="ORF">KEM10_10495</name>
</gene>
<proteinExistence type="predicted"/>
<evidence type="ECO:0000259" key="2">
    <source>
        <dbReference type="Pfam" id="PF00326"/>
    </source>
</evidence>
<dbReference type="InterPro" id="IPR029058">
    <property type="entry name" value="AB_hydrolase_fold"/>
</dbReference>
<accession>A0ABS5JV30</accession>
<dbReference type="EMBL" id="JAGUCO010000006">
    <property type="protein sequence ID" value="MBS2098708.1"/>
    <property type="molecule type" value="Genomic_DNA"/>
</dbReference>
<protein>
    <submittedName>
        <fullName evidence="3">S9 family peptidase</fullName>
    </submittedName>
</protein>
<dbReference type="SUPFAM" id="SSF53474">
    <property type="entry name" value="alpha/beta-Hydrolases"/>
    <property type="match status" value="1"/>
</dbReference>
<dbReference type="InterPro" id="IPR001375">
    <property type="entry name" value="Peptidase_S9_cat"/>
</dbReference>
<sequence>MKNHPVLSLLMIGTLLITSCTSSPKQEQRAPILPLEDFFKNPDKTSFQISPDGEYFSYRAPYENRMNIFVQKVGEEGTTQITFETDRDIAGYFWANNNRILYVKDDGGNENYKIYGVDIDGSNLICFTDFENVRAGIIDDLKDIPEEVIISMNKRNPQVFDPYRLNIETGEMELLYENPGNIAGWITDHEGKLRAAIAMTDMINQSLLYRETEENEFKNILTTSFKETLNPLFFTFDNKMLYASSNIGRDKSEIVIFDPSSAEEKEVLFSHPDVDVSGLNYSEKRKVLTTATYVTDMQGRHFFDDVTKALYERVEKELPGYDVYLVSSNKEEDKFLVRTYSDRSLGAYYFLDTQKDKLTHLTDISPWLDESQMAKMKPIKYTSRDGKTINGYLTLPVGIEAKNLPVVINPHGGPWARDEWGFNPEIQFLANRGYAVLQMNFRGSTGYGREFWESSFKQWGRTMQDDITDGVQWLIDQGIADKERIAIYGGSYGGYATLAGLTFTPDLYKCGVDYVGVSNLFTFMNTIPPYWEPYKQMLYEMVGDPVQDSLLLADASPVFHADKITAALFVAQGANDPRVNKDESDQMVAAMKERGVDVEYMVKDDEGHGFRNEENRFDFYNAMEKFLAKHLENEVVEE</sequence>
<name>A0ABS5JV30_9BACT</name>
<dbReference type="InterPro" id="IPR011042">
    <property type="entry name" value="6-blade_b-propeller_TolB-like"/>
</dbReference>
<dbReference type="RefSeq" id="WP_212215952.1">
    <property type="nucleotide sequence ID" value="NZ_JAGUCO010000006.1"/>
</dbReference>
<keyword evidence="1" id="KW-0378">Hydrolase</keyword>
<dbReference type="PROSITE" id="PS51257">
    <property type="entry name" value="PROKAR_LIPOPROTEIN"/>
    <property type="match status" value="1"/>
</dbReference>
<evidence type="ECO:0000313" key="4">
    <source>
        <dbReference type="Proteomes" id="UP000708576"/>
    </source>
</evidence>
<comment type="caution">
    <text evidence="3">The sequence shown here is derived from an EMBL/GenBank/DDBJ whole genome shotgun (WGS) entry which is preliminary data.</text>
</comment>
<organism evidence="3 4">
    <name type="scientific">Carboxylicivirga linearis</name>
    <dbReference type="NCBI Taxonomy" id="1628157"/>
    <lineage>
        <taxon>Bacteria</taxon>
        <taxon>Pseudomonadati</taxon>
        <taxon>Bacteroidota</taxon>
        <taxon>Bacteroidia</taxon>
        <taxon>Marinilabiliales</taxon>
        <taxon>Marinilabiliaceae</taxon>
        <taxon>Carboxylicivirga</taxon>
    </lineage>
</organism>
<feature type="domain" description="Peptidase S9 prolyl oligopeptidase catalytic" evidence="2">
    <location>
        <begin position="420"/>
        <end position="633"/>
    </location>
</feature>
<dbReference type="PROSITE" id="PS00018">
    <property type="entry name" value="EF_HAND_1"/>
    <property type="match status" value="1"/>
</dbReference>
<evidence type="ECO:0000256" key="1">
    <source>
        <dbReference type="ARBA" id="ARBA00022801"/>
    </source>
</evidence>
<dbReference type="PANTHER" id="PTHR42776">
    <property type="entry name" value="SERINE PEPTIDASE S9 FAMILY MEMBER"/>
    <property type="match status" value="1"/>
</dbReference>
<dbReference type="Gene3D" id="2.120.10.30">
    <property type="entry name" value="TolB, C-terminal domain"/>
    <property type="match status" value="1"/>
</dbReference>
<keyword evidence="4" id="KW-1185">Reference proteome</keyword>
<reference evidence="3 4" key="1">
    <citation type="journal article" date="2015" name="Int. J. Syst. Evol. Microbiol.">
        <title>Carboxylicivirga linearis sp. nov., isolated from a sea cucumber culture pond.</title>
        <authorList>
            <person name="Wang F.Q."/>
            <person name="Zhou Y.X."/>
            <person name="Lin X.Z."/>
            <person name="Chen G.J."/>
            <person name="Du Z.J."/>
        </authorList>
    </citation>
    <scope>NUCLEOTIDE SEQUENCE [LARGE SCALE GENOMIC DNA]</scope>
    <source>
        <strain evidence="3 4">FB218</strain>
    </source>
</reference>
<dbReference type="SUPFAM" id="SSF82171">
    <property type="entry name" value="DPP6 N-terminal domain-like"/>
    <property type="match status" value="1"/>
</dbReference>
<evidence type="ECO:0000313" key="3">
    <source>
        <dbReference type="EMBL" id="MBS2098708.1"/>
    </source>
</evidence>
<dbReference type="InterPro" id="IPR018247">
    <property type="entry name" value="EF_Hand_1_Ca_BS"/>
</dbReference>
<dbReference type="Proteomes" id="UP000708576">
    <property type="component" value="Unassembled WGS sequence"/>
</dbReference>
<dbReference type="PANTHER" id="PTHR42776:SF27">
    <property type="entry name" value="DIPEPTIDYL PEPTIDASE FAMILY MEMBER 6"/>
    <property type="match status" value="1"/>
</dbReference>
<dbReference type="Pfam" id="PF00326">
    <property type="entry name" value="Peptidase_S9"/>
    <property type="match status" value="1"/>
</dbReference>